<keyword evidence="1" id="KW-0472">Membrane</keyword>
<feature type="transmembrane region" description="Helical" evidence="1">
    <location>
        <begin position="25"/>
        <end position="42"/>
    </location>
</feature>
<sequence>MLGLLFLLFIHLFESSIAIFLLFIHLFESSIAIFLFFLYHFMREGRVIFWSK</sequence>
<dbReference type="AlphaFoldDB" id="A0AB73A9C9"/>
<evidence type="ECO:0000313" key="3">
    <source>
        <dbReference type="Proteomes" id="UP000014622"/>
    </source>
</evidence>
<evidence type="ECO:0000256" key="1">
    <source>
        <dbReference type="SAM" id="Phobius"/>
    </source>
</evidence>
<dbReference type="Proteomes" id="UP000014622">
    <property type="component" value="Unassembled WGS sequence"/>
</dbReference>
<evidence type="ECO:0000313" key="2">
    <source>
        <dbReference type="EMBL" id="EPI10294.1"/>
    </source>
</evidence>
<comment type="caution">
    <text evidence="2">The sequence shown here is derived from an EMBL/GenBank/DDBJ whole genome shotgun (WGS) entry which is preliminary data.</text>
</comment>
<protein>
    <submittedName>
        <fullName evidence="2">Uncharacterized protein</fullName>
    </submittedName>
</protein>
<keyword evidence="1" id="KW-1133">Transmembrane helix</keyword>
<name>A0AB73A9C9_ENTFC</name>
<reference evidence="2 3" key="1">
    <citation type="submission" date="2013-06" db="EMBL/GenBank/DDBJ databases">
        <authorList>
            <person name="Weinstock G."/>
            <person name="Sodergren E."/>
            <person name="Lobos E.A."/>
            <person name="Fulton L."/>
            <person name="Fulton R."/>
            <person name="Courtney L."/>
            <person name="Fronick C."/>
            <person name="O'Laughlin M."/>
            <person name="Godfrey J."/>
            <person name="Wilson R.M."/>
            <person name="Miner T."/>
            <person name="Farmer C."/>
            <person name="Delehaunty K."/>
            <person name="Cordes M."/>
            <person name="Minx P."/>
            <person name="Tomlinson C."/>
            <person name="Chen J."/>
            <person name="Wollam A."/>
            <person name="Pepin K.H."/>
            <person name="Bhonagiri V."/>
            <person name="Zhang X."/>
            <person name="Warren W."/>
            <person name="Mitreva M."/>
            <person name="Mardis E.R."/>
            <person name="Wilson R.K."/>
        </authorList>
    </citation>
    <scope>NUCLEOTIDE SEQUENCE [LARGE SCALE GENOMIC DNA]</scope>
    <source>
        <strain evidence="2 3">SD2A-2</strain>
    </source>
</reference>
<proteinExistence type="predicted"/>
<dbReference type="EMBL" id="ATIT01000115">
    <property type="protein sequence ID" value="EPI10294.1"/>
    <property type="molecule type" value="Genomic_DNA"/>
</dbReference>
<accession>A0AB73A9C9</accession>
<keyword evidence="1" id="KW-0812">Transmembrane</keyword>
<organism evidence="2 3">
    <name type="scientific">Enterococcus faecium SD2A-2</name>
    <dbReference type="NCBI Taxonomy" id="1244154"/>
    <lineage>
        <taxon>Bacteria</taxon>
        <taxon>Bacillati</taxon>
        <taxon>Bacillota</taxon>
        <taxon>Bacilli</taxon>
        <taxon>Lactobacillales</taxon>
        <taxon>Enterococcaceae</taxon>
        <taxon>Enterococcus</taxon>
    </lineage>
</organism>
<gene>
    <name evidence="2" type="ORF">D356_02211</name>
</gene>